<feature type="transmembrane region" description="Helical" evidence="8">
    <location>
        <begin position="177"/>
        <end position="194"/>
    </location>
</feature>
<feature type="signal peptide" evidence="9">
    <location>
        <begin position="1"/>
        <end position="30"/>
    </location>
</feature>
<feature type="transmembrane region" description="Helical" evidence="8">
    <location>
        <begin position="660"/>
        <end position="682"/>
    </location>
</feature>
<dbReference type="PROSITE" id="PS50156">
    <property type="entry name" value="SSD"/>
    <property type="match status" value="1"/>
</dbReference>
<feature type="compositionally biased region" description="Polar residues" evidence="7">
    <location>
        <begin position="720"/>
        <end position="734"/>
    </location>
</feature>
<accession>A0ABP6SGL8</accession>
<feature type="transmembrane region" description="Helical" evidence="8">
    <location>
        <begin position="275"/>
        <end position="295"/>
    </location>
</feature>
<protein>
    <submittedName>
        <fullName evidence="11">MMPL family transporter</fullName>
    </submittedName>
</protein>
<dbReference type="InterPro" id="IPR004869">
    <property type="entry name" value="MMPL_dom"/>
</dbReference>
<dbReference type="InterPro" id="IPR050545">
    <property type="entry name" value="Mycobact_MmpL"/>
</dbReference>
<evidence type="ECO:0000256" key="2">
    <source>
        <dbReference type="ARBA" id="ARBA00010157"/>
    </source>
</evidence>
<evidence type="ECO:0000256" key="7">
    <source>
        <dbReference type="SAM" id="MobiDB-lite"/>
    </source>
</evidence>
<dbReference type="InterPro" id="IPR000731">
    <property type="entry name" value="SSD"/>
</dbReference>
<comment type="caution">
    <text evidence="11">The sequence shown here is derived from an EMBL/GenBank/DDBJ whole genome shotgun (WGS) entry which is preliminary data.</text>
</comment>
<keyword evidence="3" id="KW-1003">Cell membrane</keyword>
<organism evidence="11 12">
    <name type="scientific">Streptomyces sannanensis</name>
    <dbReference type="NCBI Taxonomy" id="285536"/>
    <lineage>
        <taxon>Bacteria</taxon>
        <taxon>Bacillati</taxon>
        <taxon>Actinomycetota</taxon>
        <taxon>Actinomycetes</taxon>
        <taxon>Kitasatosporales</taxon>
        <taxon>Streptomycetaceae</taxon>
        <taxon>Streptomyces</taxon>
    </lineage>
</organism>
<feature type="transmembrane region" description="Helical" evidence="8">
    <location>
        <begin position="367"/>
        <end position="388"/>
    </location>
</feature>
<dbReference type="Pfam" id="PF03176">
    <property type="entry name" value="MMPL"/>
    <property type="match status" value="2"/>
</dbReference>
<feature type="transmembrane region" description="Helical" evidence="8">
    <location>
        <begin position="593"/>
        <end position="614"/>
    </location>
</feature>
<feature type="chain" id="PRO_5047083471" evidence="9">
    <location>
        <begin position="31"/>
        <end position="734"/>
    </location>
</feature>
<evidence type="ECO:0000256" key="5">
    <source>
        <dbReference type="ARBA" id="ARBA00022989"/>
    </source>
</evidence>
<dbReference type="SUPFAM" id="SSF82866">
    <property type="entry name" value="Multidrug efflux transporter AcrB transmembrane domain"/>
    <property type="match status" value="2"/>
</dbReference>
<reference evidence="12" key="1">
    <citation type="journal article" date="2019" name="Int. J. Syst. Evol. Microbiol.">
        <title>The Global Catalogue of Microorganisms (GCM) 10K type strain sequencing project: providing services to taxonomists for standard genome sequencing and annotation.</title>
        <authorList>
            <consortium name="The Broad Institute Genomics Platform"/>
            <consortium name="The Broad Institute Genome Sequencing Center for Infectious Disease"/>
            <person name="Wu L."/>
            <person name="Ma J."/>
        </authorList>
    </citation>
    <scope>NUCLEOTIDE SEQUENCE [LARGE SCALE GENOMIC DNA]</scope>
    <source>
        <strain evidence="12">JCM 9651</strain>
    </source>
</reference>
<name>A0ABP6SGL8_9ACTN</name>
<dbReference type="PANTHER" id="PTHR33406">
    <property type="entry name" value="MEMBRANE PROTEIN MJ1562-RELATED"/>
    <property type="match status" value="1"/>
</dbReference>
<evidence type="ECO:0000256" key="8">
    <source>
        <dbReference type="SAM" id="Phobius"/>
    </source>
</evidence>
<evidence type="ECO:0000256" key="1">
    <source>
        <dbReference type="ARBA" id="ARBA00004651"/>
    </source>
</evidence>
<evidence type="ECO:0000313" key="12">
    <source>
        <dbReference type="Proteomes" id="UP001499990"/>
    </source>
</evidence>
<dbReference type="Gene3D" id="1.20.1640.10">
    <property type="entry name" value="Multidrug efflux transporter AcrB transmembrane domain"/>
    <property type="match status" value="2"/>
</dbReference>
<gene>
    <name evidence="11" type="ORF">GCM10020367_45980</name>
</gene>
<sequence>MRAIARWCIQHRLVAVLLWLLALGGTTAGAAVAGSAYTNNYDVPGTEAGRAASLLQHGFPGQGGDSDVIVWHTDHGTVRAASVEQRMTGMLHQVAELPGVASVAGPYGPEGAGHISEDGHTAYADVTFERPVEDIPKSQAQAVVDTAKGAATGDLQVELGGSAIGLTEAPTSHVSEIVGVAVAAVVLFVAFGSFAASLLPIATALVSVGIAAAGITLLGHVMTVADFAPMLGVLIGLGVGIDYALFIVTRHRKGLRRGLSVEEAARNAVATTGRAVVFAGATVCIALLGMLILRLNFLNGVAIAAALTVMLTVAASVTLLPALLSFIGMRALGRRERSRLAEHGPEPELPTGFAARWSAFVERHPKLLAAVAAVVMLVLALPTFSLHLGTSDQGNDPATSTTRQAYDLLADGFGPGVNGPLTLVAGLDGADDRVAMEALPQVLRATDGVASVSPVTYNGSGDTAVITVVPESSPQSKATSDLVHRLRDDVLPAAEQGTSLDVHVGGVTAGYDDFAAVIIGKLPLFVGIVITLGCVLLLLAFRSIGIPVKAALMNIAAVAGAFGVVVAIFQWGWGSEVLGLGSGGPIEPFLPVIMVSVLFGLSMDYQVFLVSRMYEEWLETGDNRRAVRVGLAETSRVINSAAVIMISVFLAFVLSGDRVIAMFGIGLAAAVALDAFVLRTLLVPALMHMLGGANWWLPRWLDRRLPRISIEPPDGEHATIPSQCASDPDQQLVR</sequence>
<feature type="transmembrane region" description="Helical" evidence="8">
    <location>
        <begin position="514"/>
        <end position="539"/>
    </location>
</feature>
<evidence type="ECO:0000259" key="10">
    <source>
        <dbReference type="PROSITE" id="PS50156"/>
    </source>
</evidence>
<evidence type="ECO:0000313" key="11">
    <source>
        <dbReference type="EMBL" id="GAA3376002.1"/>
    </source>
</evidence>
<evidence type="ECO:0000256" key="3">
    <source>
        <dbReference type="ARBA" id="ARBA00022475"/>
    </source>
</evidence>
<keyword evidence="4 8" id="KW-0812">Transmembrane</keyword>
<proteinExistence type="inferred from homology"/>
<evidence type="ECO:0000256" key="9">
    <source>
        <dbReference type="SAM" id="SignalP"/>
    </source>
</evidence>
<comment type="subcellular location">
    <subcellularLocation>
        <location evidence="1">Cell membrane</location>
        <topology evidence="1">Multi-pass membrane protein</topology>
    </subcellularLocation>
</comment>
<feature type="transmembrane region" description="Helical" evidence="8">
    <location>
        <begin position="201"/>
        <end position="221"/>
    </location>
</feature>
<keyword evidence="5 8" id="KW-1133">Transmembrane helix</keyword>
<feature type="domain" description="SSD" evidence="10">
    <location>
        <begin position="193"/>
        <end position="326"/>
    </location>
</feature>
<keyword evidence="6 8" id="KW-0472">Membrane</keyword>
<evidence type="ECO:0000256" key="6">
    <source>
        <dbReference type="ARBA" id="ARBA00023136"/>
    </source>
</evidence>
<keyword evidence="9" id="KW-0732">Signal</keyword>
<feature type="transmembrane region" description="Helical" evidence="8">
    <location>
        <begin position="227"/>
        <end position="248"/>
    </location>
</feature>
<dbReference type="EMBL" id="BAAAYL010000001">
    <property type="protein sequence ID" value="GAA3376002.1"/>
    <property type="molecule type" value="Genomic_DNA"/>
</dbReference>
<feature type="transmembrane region" description="Helical" evidence="8">
    <location>
        <begin position="301"/>
        <end position="329"/>
    </location>
</feature>
<feature type="transmembrane region" description="Helical" evidence="8">
    <location>
        <begin position="551"/>
        <end position="573"/>
    </location>
</feature>
<dbReference type="Proteomes" id="UP001499990">
    <property type="component" value="Unassembled WGS sequence"/>
</dbReference>
<feature type="transmembrane region" description="Helical" evidence="8">
    <location>
        <begin position="635"/>
        <end position="654"/>
    </location>
</feature>
<keyword evidence="12" id="KW-1185">Reference proteome</keyword>
<dbReference type="RefSeq" id="WP_345040715.1">
    <property type="nucleotide sequence ID" value="NZ_BAAAYL010000001.1"/>
</dbReference>
<dbReference type="PANTHER" id="PTHR33406:SF11">
    <property type="entry name" value="MEMBRANE PROTEIN SCO6666-RELATED"/>
    <property type="match status" value="1"/>
</dbReference>
<evidence type="ECO:0000256" key="4">
    <source>
        <dbReference type="ARBA" id="ARBA00022692"/>
    </source>
</evidence>
<feature type="region of interest" description="Disordered" evidence="7">
    <location>
        <begin position="712"/>
        <end position="734"/>
    </location>
</feature>
<comment type="similarity">
    <text evidence="2">Belongs to the resistance-nodulation-cell division (RND) (TC 2.A.6) family. MmpL subfamily.</text>
</comment>